<organism evidence="2 3">
    <name type="scientific">Methylocystis rosea</name>
    <dbReference type="NCBI Taxonomy" id="173366"/>
    <lineage>
        <taxon>Bacteria</taxon>
        <taxon>Pseudomonadati</taxon>
        <taxon>Pseudomonadota</taxon>
        <taxon>Alphaproteobacteria</taxon>
        <taxon>Hyphomicrobiales</taxon>
        <taxon>Methylocystaceae</taxon>
        <taxon>Methylocystis</taxon>
    </lineage>
</organism>
<dbReference type="KEGG" id="mros:EHO51_16475"/>
<sequence length="174" mass="18486">MRKLLGLFALLICAPALAHGPTPIKVDESIVIAANPKAVWAVAGKFDGLANWHPDVQSVAAKGGDAAGAEREITLKKGGVLKEGLDEYDASAFKLSWRMSDPNLDALPVSSYTVTFTIEPASGGGSAVKWYGRLYRGDTSNEPPENLNDDAARAAMTSYLRDGLQGLKKKVEGK</sequence>
<proteinExistence type="predicted"/>
<dbReference type="PANTHER" id="PTHR39332:SF7">
    <property type="entry name" value="SRPBCC FAMILY PROTEIN"/>
    <property type="match status" value="1"/>
</dbReference>
<feature type="signal peptide" evidence="1">
    <location>
        <begin position="1"/>
        <end position="18"/>
    </location>
</feature>
<name>A0A3G8M8F3_9HYPH</name>
<dbReference type="Pfam" id="PF10604">
    <property type="entry name" value="Polyketide_cyc2"/>
    <property type="match status" value="1"/>
</dbReference>
<accession>A0A3G8M8F3</accession>
<dbReference type="SUPFAM" id="SSF55961">
    <property type="entry name" value="Bet v1-like"/>
    <property type="match status" value="1"/>
</dbReference>
<keyword evidence="1" id="KW-0732">Signal</keyword>
<evidence type="ECO:0000256" key="1">
    <source>
        <dbReference type="SAM" id="SignalP"/>
    </source>
</evidence>
<dbReference type="AlphaFoldDB" id="A0A3G8M8F3"/>
<reference evidence="2 3" key="1">
    <citation type="submission" date="2018-11" db="EMBL/GenBank/DDBJ databases">
        <title>Genome squencing of methanotrophic bacteria isolated from alkaline groundwater in Korea.</title>
        <authorList>
            <person name="Nguyen L.N."/>
        </authorList>
    </citation>
    <scope>NUCLEOTIDE SEQUENCE [LARGE SCALE GENOMIC DNA]</scope>
    <source>
        <strain evidence="2 3">GW6</strain>
    </source>
</reference>
<dbReference type="CDD" id="cd07821">
    <property type="entry name" value="PYR_PYL_RCAR_like"/>
    <property type="match status" value="1"/>
</dbReference>
<dbReference type="PANTHER" id="PTHR39332">
    <property type="entry name" value="BLL4707 PROTEIN"/>
    <property type="match status" value="1"/>
</dbReference>
<gene>
    <name evidence="2" type="ORF">EHO51_16475</name>
</gene>
<evidence type="ECO:0000313" key="2">
    <source>
        <dbReference type="EMBL" id="AZG78196.1"/>
    </source>
</evidence>
<protein>
    <submittedName>
        <fullName evidence="2">SRPBCC family protein</fullName>
    </submittedName>
</protein>
<dbReference type="InterPro" id="IPR019587">
    <property type="entry name" value="Polyketide_cyclase/dehydratase"/>
</dbReference>
<dbReference type="EMBL" id="CP034086">
    <property type="protein sequence ID" value="AZG78196.1"/>
    <property type="molecule type" value="Genomic_DNA"/>
</dbReference>
<dbReference type="Proteomes" id="UP000273982">
    <property type="component" value="Chromosome"/>
</dbReference>
<evidence type="ECO:0000313" key="3">
    <source>
        <dbReference type="Proteomes" id="UP000273982"/>
    </source>
</evidence>
<dbReference type="InterPro" id="IPR023393">
    <property type="entry name" value="START-like_dom_sf"/>
</dbReference>
<feature type="chain" id="PRO_5018197826" evidence="1">
    <location>
        <begin position="19"/>
        <end position="174"/>
    </location>
</feature>
<dbReference type="Gene3D" id="3.30.530.20">
    <property type="match status" value="1"/>
</dbReference>
<dbReference type="RefSeq" id="WP_124739785.1">
    <property type="nucleotide sequence ID" value="NZ_CP034086.1"/>
</dbReference>